<gene>
    <name evidence="1" type="ORF">B4077_2853</name>
</gene>
<evidence type="ECO:0000313" key="1">
    <source>
        <dbReference type="EMBL" id="KLA23597.1"/>
    </source>
</evidence>
<name>A0A0G8EJD9_BACCE</name>
<dbReference type="PATRIC" id="fig|1396.428.peg.1762"/>
<comment type="caution">
    <text evidence="1">The sequence shown here is derived from an EMBL/GenBank/DDBJ whole genome shotgun (WGS) entry which is preliminary data.</text>
</comment>
<proteinExistence type="predicted"/>
<accession>A0A0G8EJD9</accession>
<dbReference type="Proteomes" id="UP000035214">
    <property type="component" value="Unassembled WGS sequence"/>
</dbReference>
<organism evidence="1 2">
    <name type="scientific">Bacillus cereus</name>
    <dbReference type="NCBI Taxonomy" id="1396"/>
    <lineage>
        <taxon>Bacteria</taxon>
        <taxon>Bacillati</taxon>
        <taxon>Bacillota</taxon>
        <taxon>Bacilli</taxon>
        <taxon>Bacillales</taxon>
        <taxon>Bacillaceae</taxon>
        <taxon>Bacillus</taxon>
        <taxon>Bacillus cereus group</taxon>
    </lineage>
</organism>
<sequence length="52" mass="6245">MIFYFLLEAIEAKNFSDELIPYLNCPGILLGIWTDHEKKETQVKKRRVLEYK</sequence>
<protein>
    <submittedName>
        <fullName evidence="1">Uncharacterized protein</fullName>
    </submittedName>
</protein>
<dbReference type="AlphaFoldDB" id="A0A0G8EJD9"/>
<dbReference type="EMBL" id="LCYI01000051">
    <property type="protein sequence ID" value="KLA23597.1"/>
    <property type="molecule type" value="Genomic_DNA"/>
</dbReference>
<evidence type="ECO:0000313" key="2">
    <source>
        <dbReference type="Proteomes" id="UP000035214"/>
    </source>
</evidence>
<reference evidence="1 2" key="1">
    <citation type="submission" date="2015-04" db="EMBL/GenBank/DDBJ databases">
        <title>Draft Genome Sequences of Eight Spore-Forming Food Isolates of Bacillus cereus Genome sequencing.</title>
        <authorList>
            <person name="Krawcyk A.O."/>
            <person name="de Jong A."/>
            <person name="Eijlander R.T."/>
            <person name="Berendsen E.M."/>
            <person name="Holsappel S."/>
            <person name="Wells-Bennik M."/>
            <person name="Kuipers O.P."/>
        </authorList>
    </citation>
    <scope>NUCLEOTIDE SEQUENCE [LARGE SCALE GENOMIC DNA]</scope>
    <source>
        <strain evidence="1 2">B4077</strain>
    </source>
</reference>